<dbReference type="SFLD" id="SFLDS00029">
    <property type="entry name" value="Radical_SAM"/>
    <property type="match status" value="1"/>
</dbReference>
<name>A0A7C3ZPP4_9CYAN</name>
<evidence type="ECO:0000256" key="3">
    <source>
        <dbReference type="ARBA" id="ARBA00023004"/>
    </source>
</evidence>
<dbReference type="InterPro" id="IPR050377">
    <property type="entry name" value="Radical_SAM_PqqE_MftC-like"/>
</dbReference>
<dbReference type="PROSITE" id="PS51918">
    <property type="entry name" value="RADICAL_SAM"/>
    <property type="match status" value="1"/>
</dbReference>
<dbReference type="SFLD" id="SFLDG01067">
    <property type="entry name" value="SPASM/twitch_domain_containing"/>
    <property type="match status" value="1"/>
</dbReference>
<evidence type="ECO:0000256" key="1">
    <source>
        <dbReference type="ARBA" id="ARBA00022691"/>
    </source>
</evidence>
<accession>A0A7C3ZPP4</accession>
<protein>
    <submittedName>
        <fullName evidence="6">Radical SAM protein</fullName>
    </submittedName>
</protein>
<dbReference type="PANTHER" id="PTHR11228">
    <property type="entry name" value="RADICAL SAM DOMAIN PROTEIN"/>
    <property type="match status" value="1"/>
</dbReference>
<comment type="caution">
    <text evidence="6">The sequence shown here is derived from an EMBL/GenBank/DDBJ whole genome shotgun (WGS) entry which is preliminary data.</text>
</comment>
<evidence type="ECO:0000256" key="4">
    <source>
        <dbReference type="ARBA" id="ARBA00023014"/>
    </source>
</evidence>
<dbReference type="InterPro" id="IPR006638">
    <property type="entry name" value="Elp3/MiaA/NifB-like_rSAM"/>
</dbReference>
<dbReference type="GO" id="GO:0003824">
    <property type="term" value="F:catalytic activity"/>
    <property type="evidence" value="ECO:0007669"/>
    <property type="project" value="InterPro"/>
</dbReference>
<dbReference type="InterPro" id="IPR007197">
    <property type="entry name" value="rSAM"/>
</dbReference>
<proteinExistence type="predicted"/>
<feature type="domain" description="Radical SAM core" evidence="5">
    <location>
        <begin position="31"/>
        <end position="240"/>
    </location>
</feature>
<organism evidence="6">
    <name type="scientific">Planktothricoides sp. SpSt-374</name>
    <dbReference type="NCBI Taxonomy" id="2282167"/>
    <lineage>
        <taxon>Bacteria</taxon>
        <taxon>Bacillati</taxon>
        <taxon>Cyanobacteriota</taxon>
        <taxon>Cyanophyceae</taxon>
        <taxon>Oscillatoriophycideae</taxon>
        <taxon>Oscillatoriales</taxon>
        <taxon>Oscillatoriaceae</taxon>
        <taxon>Planktothricoides</taxon>
    </lineage>
</organism>
<dbReference type="AlphaFoldDB" id="A0A7C3ZPP4"/>
<evidence type="ECO:0000259" key="5">
    <source>
        <dbReference type="PROSITE" id="PS51918"/>
    </source>
</evidence>
<dbReference type="CDD" id="cd01335">
    <property type="entry name" value="Radical_SAM"/>
    <property type="match status" value="1"/>
</dbReference>
<dbReference type="PANTHER" id="PTHR11228:SF7">
    <property type="entry name" value="PQQA PEPTIDE CYCLASE"/>
    <property type="match status" value="1"/>
</dbReference>
<keyword evidence="2" id="KW-0479">Metal-binding</keyword>
<dbReference type="GO" id="GO:0051536">
    <property type="term" value="F:iron-sulfur cluster binding"/>
    <property type="evidence" value="ECO:0007669"/>
    <property type="project" value="UniProtKB-KW"/>
</dbReference>
<dbReference type="Gene3D" id="3.20.20.70">
    <property type="entry name" value="Aldolase class I"/>
    <property type="match status" value="1"/>
</dbReference>
<keyword evidence="3" id="KW-0408">Iron</keyword>
<dbReference type="SUPFAM" id="SSF102114">
    <property type="entry name" value="Radical SAM enzymes"/>
    <property type="match status" value="1"/>
</dbReference>
<keyword evidence="4" id="KW-0411">Iron-sulfur</keyword>
<dbReference type="SMART" id="SM00729">
    <property type="entry name" value="Elp3"/>
    <property type="match status" value="1"/>
</dbReference>
<dbReference type="EMBL" id="DSPX01000204">
    <property type="protein sequence ID" value="HGG03001.1"/>
    <property type="molecule type" value="Genomic_DNA"/>
</dbReference>
<evidence type="ECO:0000313" key="6">
    <source>
        <dbReference type="EMBL" id="HGG03001.1"/>
    </source>
</evidence>
<sequence>MSREKEPLKKRNRFTPKLAMLKVGARAIASTKHPILIHMIPMRRCNLACAYCNEYDDHSPPVPTEEMFRRIDKAAELGASMVTFSGGEPLMHPDIYDLIRRIAHHGMLPELLTNAYYLTPDRIHRLNDAGLLRMQISIDNVQPDDVSKKSLKTIAPKLDYLAAHADFDVNINSVIGASISNPEDALTIGRHARKLGFTSTVGVLHDGNGQLQALGSQQQAVYQDFRSTTPWPMSHLMTFKDNLVEGRPNQWRCRAGARYLYVCEDGLVHRCSQQRGYPGISFLEYTQEHIDAEYATEKDCAPYCTVSCVHNIAVFDNWRDPQKPKVY</sequence>
<dbReference type="Pfam" id="PF04055">
    <property type="entry name" value="Radical_SAM"/>
    <property type="match status" value="1"/>
</dbReference>
<evidence type="ECO:0000256" key="2">
    <source>
        <dbReference type="ARBA" id="ARBA00022723"/>
    </source>
</evidence>
<gene>
    <name evidence="6" type="ORF">ENR15_20750</name>
</gene>
<dbReference type="GO" id="GO:0046872">
    <property type="term" value="F:metal ion binding"/>
    <property type="evidence" value="ECO:0007669"/>
    <property type="project" value="UniProtKB-KW"/>
</dbReference>
<dbReference type="InterPro" id="IPR058240">
    <property type="entry name" value="rSAM_sf"/>
</dbReference>
<keyword evidence="1" id="KW-0949">S-adenosyl-L-methionine</keyword>
<dbReference type="InterPro" id="IPR013785">
    <property type="entry name" value="Aldolase_TIM"/>
</dbReference>
<reference evidence="6" key="1">
    <citation type="journal article" date="2020" name="mSystems">
        <title>Genome- and Community-Level Interaction Insights into Carbon Utilization and Element Cycling Functions of Hydrothermarchaeota in Hydrothermal Sediment.</title>
        <authorList>
            <person name="Zhou Z."/>
            <person name="Liu Y."/>
            <person name="Xu W."/>
            <person name="Pan J."/>
            <person name="Luo Z.H."/>
            <person name="Li M."/>
        </authorList>
    </citation>
    <scope>NUCLEOTIDE SEQUENCE [LARGE SCALE GENOMIC DNA]</scope>
    <source>
        <strain evidence="6">SpSt-374</strain>
    </source>
</reference>